<evidence type="ECO:0000313" key="11">
    <source>
        <dbReference type="Proteomes" id="UP000320475"/>
    </source>
</evidence>
<evidence type="ECO:0000256" key="8">
    <source>
        <dbReference type="ARBA" id="ARBA00029654"/>
    </source>
</evidence>
<dbReference type="NCBIfam" id="TIGR02400">
    <property type="entry name" value="trehalose_OtsA"/>
    <property type="match status" value="1"/>
</dbReference>
<comment type="similarity">
    <text evidence="1">In the N-terminal section; belongs to the glycosyltransferase 20 family.</text>
</comment>
<dbReference type="Proteomes" id="UP000320475">
    <property type="component" value="Unassembled WGS sequence"/>
</dbReference>
<dbReference type="Pfam" id="PF00982">
    <property type="entry name" value="Glyco_transf_20"/>
    <property type="match status" value="1"/>
</dbReference>
<gene>
    <name evidence="10" type="ORF">SeLEV6574_g02618</name>
</gene>
<reference evidence="10 11" key="1">
    <citation type="journal article" date="2019" name="Sci. Rep.">
        <title>Comparative genomics of chytrid fungi reveal insights into the obligate biotrophic and pathogenic lifestyle of Synchytrium endobioticum.</title>
        <authorList>
            <person name="van de Vossenberg B.T.L.H."/>
            <person name="Warris S."/>
            <person name="Nguyen H.D.T."/>
            <person name="van Gent-Pelzer M.P.E."/>
            <person name="Joly D.L."/>
            <person name="van de Geest H.C."/>
            <person name="Bonants P.J.M."/>
            <person name="Smith D.S."/>
            <person name="Levesque C.A."/>
            <person name="van der Lee T.A.J."/>
        </authorList>
    </citation>
    <scope>NUCLEOTIDE SEQUENCE [LARGE SCALE GENOMIC DNA]</scope>
    <source>
        <strain evidence="10 11">LEV6574</strain>
    </source>
</reference>
<dbReference type="FunFam" id="3.40.50.2000:FF:000007">
    <property type="entry name" value="Trehalose-6-phosphate synthase"/>
    <property type="match status" value="1"/>
</dbReference>
<dbReference type="OrthoDB" id="755951at2759"/>
<dbReference type="GO" id="GO:0005992">
    <property type="term" value="P:trehalose biosynthetic process"/>
    <property type="evidence" value="ECO:0007669"/>
    <property type="project" value="InterPro"/>
</dbReference>
<dbReference type="InterPro" id="IPR036412">
    <property type="entry name" value="HAD-like_sf"/>
</dbReference>
<name>A0A507D7H6_9FUNG</name>
<dbReference type="InterPro" id="IPR003337">
    <property type="entry name" value="Trehalose_PPase"/>
</dbReference>
<dbReference type="GO" id="GO:0005829">
    <property type="term" value="C:cytosol"/>
    <property type="evidence" value="ECO:0007669"/>
    <property type="project" value="TreeGrafter"/>
</dbReference>
<dbReference type="SUPFAM" id="SSF53756">
    <property type="entry name" value="UDP-Glycosyltransferase/glycogen phosphorylase"/>
    <property type="match status" value="1"/>
</dbReference>
<dbReference type="GO" id="GO:0005946">
    <property type="term" value="C:alpha,alpha-trehalose-phosphate synthase complex (UDP-forming)"/>
    <property type="evidence" value="ECO:0007669"/>
    <property type="project" value="TreeGrafter"/>
</dbReference>
<accession>A0A507D7H6</accession>
<evidence type="ECO:0000256" key="6">
    <source>
        <dbReference type="ARBA" id="ARBA00022679"/>
    </source>
</evidence>
<dbReference type="NCBIfam" id="TIGR00685">
    <property type="entry name" value="T6PP"/>
    <property type="match status" value="1"/>
</dbReference>
<dbReference type="FunFam" id="3.40.50.1000:FF:000052">
    <property type="entry name" value="Alpha,alpha-trehalose-phosphate synthase [UDP-forming] 6"/>
    <property type="match status" value="1"/>
</dbReference>
<dbReference type="VEuPathDB" id="FungiDB:SeMB42_g00167"/>
<dbReference type="FunFam" id="3.30.70.1020:FF:000001">
    <property type="entry name" value="Alpha,alpha-trehalose-phosphate synthase [UDP-forming] 1"/>
    <property type="match status" value="1"/>
</dbReference>
<organism evidence="10 11">
    <name type="scientific">Synchytrium endobioticum</name>
    <dbReference type="NCBI Taxonomy" id="286115"/>
    <lineage>
        <taxon>Eukaryota</taxon>
        <taxon>Fungi</taxon>
        <taxon>Fungi incertae sedis</taxon>
        <taxon>Chytridiomycota</taxon>
        <taxon>Chytridiomycota incertae sedis</taxon>
        <taxon>Chytridiomycetes</taxon>
        <taxon>Synchytriales</taxon>
        <taxon>Synchytriaceae</taxon>
        <taxon>Synchytrium</taxon>
    </lineage>
</organism>
<dbReference type="GO" id="GO:0003825">
    <property type="term" value="F:alpha,alpha-trehalose-phosphate synthase (UDP-forming) activity"/>
    <property type="evidence" value="ECO:0007669"/>
    <property type="project" value="UniProtKB-EC"/>
</dbReference>
<dbReference type="FunFam" id="3.40.50.2000:FF:000035">
    <property type="entry name" value="Trehalose-6-phosphate synthase"/>
    <property type="match status" value="1"/>
</dbReference>
<comment type="pathway">
    <text evidence="7">Carbohydrate biosynthesis.</text>
</comment>
<dbReference type="Gene3D" id="3.40.50.2000">
    <property type="entry name" value="Glycogen Phosphorylase B"/>
    <property type="match status" value="2"/>
</dbReference>
<dbReference type="PANTHER" id="PTHR10788">
    <property type="entry name" value="TREHALOSE-6-PHOSPHATE SYNTHASE"/>
    <property type="match status" value="1"/>
</dbReference>
<dbReference type="Pfam" id="PF02358">
    <property type="entry name" value="Trehalose_PPase"/>
    <property type="match status" value="1"/>
</dbReference>
<evidence type="ECO:0000256" key="2">
    <source>
        <dbReference type="ARBA" id="ARBA00006330"/>
    </source>
</evidence>
<dbReference type="VEuPathDB" id="FungiDB:SeMB42_g00166"/>
<dbReference type="EMBL" id="QEAM01000075">
    <property type="protein sequence ID" value="TPX47539.1"/>
    <property type="molecule type" value="Genomic_DNA"/>
</dbReference>
<evidence type="ECO:0000256" key="9">
    <source>
        <dbReference type="ARBA" id="ARBA00048039"/>
    </source>
</evidence>
<evidence type="ECO:0000256" key="5">
    <source>
        <dbReference type="ARBA" id="ARBA00022676"/>
    </source>
</evidence>
<dbReference type="CDD" id="cd03788">
    <property type="entry name" value="GT20_TPS"/>
    <property type="match status" value="1"/>
</dbReference>
<dbReference type="GO" id="GO:0004805">
    <property type="term" value="F:trehalose-phosphatase activity"/>
    <property type="evidence" value="ECO:0007669"/>
    <property type="project" value="TreeGrafter"/>
</dbReference>
<comment type="similarity">
    <text evidence="2">In the C-terminal section; belongs to the trehalose phosphatase family.</text>
</comment>
<dbReference type="Gene3D" id="3.30.70.1020">
    <property type="entry name" value="Trehalose-6-phosphate phosphatase related protein, domain 2"/>
    <property type="match status" value="1"/>
</dbReference>
<evidence type="ECO:0000256" key="1">
    <source>
        <dbReference type="ARBA" id="ARBA00005409"/>
    </source>
</evidence>
<evidence type="ECO:0000256" key="3">
    <source>
        <dbReference type="ARBA" id="ARBA00008799"/>
    </source>
</evidence>
<dbReference type="PANTHER" id="PTHR10788:SF106">
    <property type="entry name" value="BCDNA.GH08860"/>
    <property type="match status" value="1"/>
</dbReference>
<keyword evidence="6" id="KW-0808">Transferase</keyword>
<comment type="similarity">
    <text evidence="3">Belongs to the glycosyltransferase 20 family.</text>
</comment>
<dbReference type="AlphaFoldDB" id="A0A507D7H6"/>
<dbReference type="InterPro" id="IPR023214">
    <property type="entry name" value="HAD_sf"/>
</dbReference>
<dbReference type="NCBIfam" id="NF011071">
    <property type="entry name" value="PRK14501.1"/>
    <property type="match status" value="1"/>
</dbReference>
<dbReference type="InterPro" id="IPR012766">
    <property type="entry name" value="Trehalose_OtsA"/>
</dbReference>
<dbReference type="SUPFAM" id="SSF56784">
    <property type="entry name" value="HAD-like"/>
    <property type="match status" value="1"/>
</dbReference>
<dbReference type="InterPro" id="IPR001830">
    <property type="entry name" value="Glyco_trans_20"/>
</dbReference>
<sequence>MGLQISTENKTAICSSKYTFSIGQTTSMNQDMGQICGLLHAYLEPHNIPISIRQCLEDVVAPIVDYVLRTDGAAATLVGVYVVQPITKMATTGSSITSSLALWPRSHSMRHHREQNHQSPTKRSSLLSILILAITVHHINMVKAALMQSQQSFEGKERLLMISNRLPITITRPEGEQGWKMSMSSGGLVSALSGLKKNTTFTWIGWPGPGLPADEHDKVAKQLMDEHNCVPVFLDDEVADKHYNGFSNSILWPLFHYHPGEISFNEDHWEAYQQANQKFAEVLADIVEDGDLVWVHDYHLMLLPQLLRQLIGSKRGVKIGFFLHTPFPSSEVYRILPVRKQVLLGVLSADLLGFHTYDYARHFLSSCTRILGLHTAPNGVEFEGRQVHVGTFPIGIDPPKFADALQAPQVQARVAKLKEKFNGMKLLVGVDRLDYIKGVPQKLHALELFFEKHPEWQEKVVLCQVAVPSRQDVEEYQHLRNVVNELVGQINGRFGTIEFTPIHYMHKSVTFNELVALYAIADACIISSTRDGMNLVSYEYICCQEQKNGVLILSEFAGAAQSLNGSIIVNPWNTEEMAQAIHDAVTMPDDVRKANHQKLWKYVHKYTAAFWGENFVRELQNFHLQDQTREMLPKLSLDTVTQKFIASQKKKVVFLDYDGTLTTAHKLPEFAKPPSAILDTLRKLSSHPDVYVYILSGRSRLHLDRWFADTGVGLSAEHGCFYRHPNKPGLENLDDNGNNHLNDPSDTTIRRRQDGWFALVDSVDPSWRETIRPLFKHYTERTPGSFIEEKEVNMTWHYRNADPEFGSWQAAELQVNLEKILSHMAVSIILGNKTLELRPASVDKGTAARAILKDLDFKEEVDFLLCIGDGKTDEVVFSHLSSADPEALTATVGKKQTEAKCYLESVTSVTDLLNGFARLVVDLAASITAH</sequence>
<comment type="catalytic activity">
    <reaction evidence="9">
        <text>D-glucose 6-phosphate + UDP-alpha-D-glucose = alpha,alpha-trehalose 6-phosphate + UDP + H(+)</text>
        <dbReference type="Rhea" id="RHEA:18889"/>
        <dbReference type="ChEBI" id="CHEBI:15378"/>
        <dbReference type="ChEBI" id="CHEBI:58223"/>
        <dbReference type="ChEBI" id="CHEBI:58429"/>
        <dbReference type="ChEBI" id="CHEBI:58885"/>
        <dbReference type="ChEBI" id="CHEBI:61548"/>
        <dbReference type="EC" id="2.4.1.15"/>
    </reaction>
</comment>
<proteinExistence type="inferred from homology"/>
<dbReference type="CDD" id="cd01627">
    <property type="entry name" value="HAD_TPP"/>
    <property type="match status" value="1"/>
</dbReference>
<dbReference type="InterPro" id="IPR006379">
    <property type="entry name" value="HAD-SF_hydro_IIB"/>
</dbReference>
<dbReference type="Gene3D" id="3.40.50.1000">
    <property type="entry name" value="HAD superfamily/HAD-like"/>
    <property type="match status" value="1"/>
</dbReference>
<protein>
    <recommendedName>
        <fullName evidence="4">alpha,alpha-trehalose-phosphate synthase (UDP-forming)</fullName>
        <ecNumber evidence="4">2.4.1.15</ecNumber>
    </recommendedName>
    <alternativeName>
        <fullName evidence="8">UDP-glucose-glucosephosphate glucosyltransferase</fullName>
    </alternativeName>
</protein>
<keyword evidence="5" id="KW-0328">Glycosyltransferase</keyword>
<evidence type="ECO:0000313" key="10">
    <source>
        <dbReference type="EMBL" id="TPX47539.1"/>
    </source>
</evidence>
<comment type="caution">
    <text evidence="10">The sequence shown here is derived from an EMBL/GenBank/DDBJ whole genome shotgun (WGS) entry which is preliminary data.</text>
</comment>
<dbReference type="EC" id="2.4.1.15" evidence="4"/>
<evidence type="ECO:0000256" key="4">
    <source>
        <dbReference type="ARBA" id="ARBA00012538"/>
    </source>
</evidence>
<dbReference type="NCBIfam" id="TIGR01484">
    <property type="entry name" value="HAD-SF-IIB"/>
    <property type="match status" value="1"/>
</dbReference>
<evidence type="ECO:0000256" key="7">
    <source>
        <dbReference type="ARBA" id="ARBA00024331"/>
    </source>
</evidence>